<protein>
    <submittedName>
        <fullName evidence="6">ABC transporter ATP-binding protein</fullName>
    </submittedName>
</protein>
<reference evidence="6 7" key="1">
    <citation type="submission" date="2019-08" db="EMBL/GenBank/DDBJ databases">
        <title>In-depth cultivation of the pig gut microbiome towards novel bacterial diversity and tailored functional studies.</title>
        <authorList>
            <person name="Wylensek D."/>
            <person name="Hitch T.C.A."/>
            <person name="Clavel T."/>
        </authorList>
    </citation>
    <scope>NUCLEOTIDE SEQUENCE [LARGE SCALE GENOMIC DNA]</scope>
    <source>
        <strain evidence="6 7">SM-530-WT-4B</strain>
    </source>
</reference>
<comment type="similarity">
    <text evidence="1">Belongs to the ABC transporter superfamily.</text>
</comment>
<comment type="caution">
    <text evidence="6">The sequence shown here is derived from an EMBL/GenBank/DDBJ whole genome shotgun (WGS) entry which is preliminary data.</text>
</comment>
<dbReference type="InterPro" id="IPR003593">
    <property type="entry name" value="AAA+_ATPase"/>
</dbReference>
<evidence type="ECO:0000256" key="1">
    <source>
        <dbReference type="ARBA" id="ARBA00005417"/>
    </source>
</evidence>
<sequence>MTLSISGLSFAYEHNDILKDVSFSLEQGQIVVLLGPNGTGKTTLLRAINGILRPAMGTVLLDGRSLASCPRRDRAKIFGYVPQRDEPQHLTVFDAVLLGRRPHIAWTVKKEDVEKVGTVLRALSLEKFSLRFLDELSGGEFQKVVLARALVQEPKVLLLDEPTSSLDLKNQIDMLRTLRQIVQERNVAILMSIHDLNTSLRVADRLIFLRDGVVCAACRPAEATADLIGDVYGLPVDVIAHDGAPLVIPRLQSGPALRA</sequence>
<dbReference type="EMBL" id="VUNH01000001">
    <property type="protein sequence ID" value="MST54649.1"/>
    <property type="molecule type" value="Genomic_DNA"/>
</dbReference>
<gene>
    <name evidence="6" type="ORF">FYJ74_01090</name>
</gene>
<feature type="domain" description="ABC transporter" evidence="5">
    <location>
        <begin position="3"/>
        <end position="236"/>
    </location>
</feature>
<evidence type="ECO:0000313" key="6">
    <source>
        <dbReference type="EMBL" id="MST54649.1"/>
    </source>
</evidence>
<dbReference type="AlphaFoldDB" id="A0A6L5Y8M1"/>
<organism evidence="6 7">
    <name type="scientific">Pyramidobacter porci</name>
    <dbReference type="NCBI Taxonomy" id="2605789"/>
    <lineage>
        <taxon>Bacteria</taxon>
        <taxon>Thermotogati</taxon>
        <taxon>Synergistota</taxon>
        <taxon>Synergistia</taxon>
        <taxon>Synergistales</taxon>
        <taxon>Dethiosulfovibrionaceae</taxon>
        <taxon>Pyramidobacter</taxon>
    </lineage>
</organism>
<dbReference type="GO" id="GO:0005524">
    <property type="term" value="F:ATP binding"/>
    <property type="evidence" value="ECO:0007669"/>
    <property type="project" value="UniProtKB-KW"/>
</dbReference>
<evidence type="ECO:0000256" key="2">
    <source>
        <dbReference type="ARBA" id="ARBA00022448"/>
    </source>
</evidence>
<keyword evidence="7" id="KW-1185">Reference proteome</keyword>
<evidence type="ECO:0000259" key="5">
    <source>
        <dbReference type="PROSITE" id="PS50893"/>
    </source>
</evidence>
<dbReference type="GO" id="GO:0016887">
    <property type="term" value="F:ATP hydrolysis activity"/>
    <property type="evidence" value="ECO:0007669"/>
    <property type="project" value="InterPro"/>
</dbReference>
<dbReference type="Gene3D" id="3.40.50.300">
    <property type="entry name" value="P-loop containing nucleotide triphosphate hydrolases"/>
    <property type="match status" value="1"/>
</dbReference>
<dbReference type="PROSITE" id="PS50893">
    <property type="entry name" value="ABC_TRANSPORTER_2"/>
    <property type="match status" value="1"/>
</dbReference>
<dbReference type="PANTHER" id="PTHR42734:SF6">
    <property type="entry name" value="MOLYBDATE IMPORT ATP-BINDING PROTEIN MOLC"/>
    <property type="match status" value="1"/>
</dbReference>
<accession>A0A6L5Y8M1</accession>
<dbReference type="RefSeq" id="WP_154527777.1">
    <property type="nucleotide sequence ID" value="NZ_JAXDZJ010000156.1"/>
</dbReference>
<keyword evidence="4 6" id="KW-0067">ATP-binding</keyword>
<keyword evidence="3" id="KW-0547">Nucleotide-binding</keyword>
<dbReference type="PANTHER" id="PTHR42734">
    <property type="entry name" value="METAL TRANSPORT SYSTEM ATP-BINDING PROTEIN TM_0124-RELATED"/>
    <property type="match status" value="1"/>
</dbReference>
<dbReference type="FunFam" id="3.40.50.300:FF:000134">
    <property type="entry name" value="Iron-enterobactin ABC transporter ATP-binding protein"/>
    <property type="match status" value="1"/>
</dbReference>
<dbReference type="Proteomes" id="UP000473699">
    <property type="component" value="Unassembled WGS sequence"/>
</dbReference>
<dbReference type="SUPFAM" id="SSF52540">
    <property type="entry name" value="P-loop containing nucleoside triphosphate hydrolases"/>
    <property type="match status" value="1"/>
</dbReference>
<evidence type="ECO:0000313" key="7">
    <source>
        <dbReference type="Proteomes" id="UP000473699"/>
    </source>
</evidence>
<keyword evidence="2" id="KW-0813">Transport</keyword>
<dbReference type="Pfam" id="PF00005">
    <property type="entry name" value="ABC_tran"/>
    <property type="match status" value="1"/>
</dbReference>
<evidence type="ECO:0000256" key="3">
    <source>
        <dbReference type="ARBA" id="ARBA00022741"/>
    </source>
</evidence>
<dbReference type="InterPro" id="IPR017871">
    <property type="entry name" value="ABC_transporter-like_CS"/>
</dbReference>
<name>A0A6L5Y8M1_9BACT</name>
<dbReference type="CDD" id="cd03214">
    <property type="entry name" value="ABC_Iron-Siderophores_B12_Hemin"/>
    <property type="match status" value="1"/>
</dbReference>
<dbReference type="InterPro" id="IPR050153">
    <property type="entry name" value="Metal_Ion_Import_ABC"/>
</dbReference>
<proteinExistence type="inferred from homology"/>
<dbReference type="SMART" id="SM00382">
    <property type="entry name" value="AAA"/>
    <property type="match status" value="1"/>
</dbReference>
<evidence type="ECO:0000256" key="4">
    <source>
        <dbReference type="ARBA" id="ARBA00022840"/>
    </source>
</evidence>
<dbReference type="PROSITE" id="PS00211">
    <property type="entry name" value="ABC_TRANSPORTER_1"/>
    <property type="match status" value="1"/>
</dbReference>
<dbReference type="InterPro" id="IPR003439">
    <property type="entry name" value="ABC_transporter-like_ATP-bd"/>
</dbReference>
<dbReference type="InterPro" id="IPR027417">
    <property type="entry name" value="P-loop_NTPase"/>
</dbReference>